<dbReference type="RefSeq" id="WP_176393155.1">
    <property type="nucleotide sequence ID" value="NZ_MWPH01000001.1"/>
</dbReference>
<dbReference type="Pfam" id="PF00496">
    <property type="entry name" value="SBP_bac_5"/>
    <property type="match status" value="1"/>
</dbReference>
<dbReference type="OrthoDB" id="233597at2157"/>
<dbReference type="InterPro" id="IPR039424">
    <property type="entry name" value="SBP_5"/>
</dbReference>
<feature type="domain" description="Solute-binding protein family 5" evidence="4">
    <location>
        <begin position="91"/>
        <end position="461"/>
    </location>
</feature>
<name>A0A202EB22_9EURY</name>
<dbReference type="GO" id="GO:0015833">
    <property type="term" value="P:peptide transport"/>
    <property type="evidence" value="ECO:0007669"/>
    <property type="project" value="TreeGrafter"/>
</dbReference>
<evidence type="ECO:0000256" key="2">
    <source>
        <dbReference type="ARBA" id="ARBA00022448"/>
    </source>
</evidence>
<accession>A0A202EB22</accession>
<evidence type="ECO:0000313" key="5">
    <source>
        <dbReference type="EMBL" id="OVE85439.1"/>
    </source>
</evidence>
<keyword evidence="2" id="KW-0813">Transport</keyword>
<evidence type="ECO:0000259" key="4">
    <source>
        <dbReference type="Pfam" id="PF00496"/>
    </source>
</evidence>
<sequence>MLAVTGTAGAAALAGCFGGDDNGNGNGTDDGSAVNPDQEVVDHADAYFRTADGEHQITDFQYNPHPWAGYSHISFALFAEWTKYLVGQDDYYPHAVEDWDIDDGVMTLHISDEFTWADGEEVTAEDFVMQLELLEALEDDVYDFTDADDIEAVDDYTVEIGFDEGTNHDVMRHVVLDRDLDHPPADWAEVHEQVVDSDDPAGDEDIDVFGHDVDEPTPSGPIDLEEVQEGRALFGVRDDHHLADNFNWEGYEMGHQSGGNEGFHQAFAAQEIDGVHSLFAGPGALEQFPDTLEQIQIPGGFGLGMVFNFDDEHFGHREVRQAFAYAINTEEAIASAGADTKMEFPVQTGLTVPAIDDWLETDEYESYEQDLDMVAELLEEAGYEREDEDDTWERDGETLSFEIIAPAGWGDWVTPTSTIVDQLNIAGFDAQLQTEDQGVWSDNLANGNFSVAAYGHTEGGNASMNHPYFTFRWKFENPDHGRPNFFNYPEDEEITVDDGDGGDLTVNPREEISTIANSNDDDEIQDRVENLSRLFNEDLPMYLIDEKYEQSFLSRDGWEFPQQDDSDHFMAFWPLYWLAKQDELKATAAAEN</sequence>
<dbReference type="Proteomes" id="UP000196084">
    <property type="component" value="Unassembled WGS sequence"/>
</dbReference>
<comment type="caution">
    <text evidence="5">The sequence shown here is derived from an EMBL/GenBank/DDBJ whole genome shotgun (WGS) entry which is preliminary data.</text>
</comment>
<dbReference type="PANTHER" id="PTHR30290">
    <property type="entry name" value="PERIPLASMIC BINDING COMPONENT OF ABC TRANSPORTER"/>
    <property type="match status" value="1"/>
</dbReference>
<dbReference type="AlphaFoldDB" id="A0A202EB22"/>
<reference evidence="5 6" key="1">
    <citation type="submission" date="2017-02" db="EMBL/GenBank/DDBJ databases">
        <title>Natronthermophilus aegyptiacus gen. nov.,sp. nov., an aerobic, extremely halophilic alkalithermophilic archaeon isolated from the athalassohaline Wadi An Natrun, Egypt.</title>
        <authorList>
            <person name="Zhao B."/>
        </authorList>
    </citation>
    <scope>NUCLEOTIDE SEQUENCE [LARGE SCALE GENOMIC DNA]</scope>
    <source>
        <strain evidence="5 6">CGMCC 1.3597</strain>
    </source>
</reference>
<keyword evidence="3" id="KW-0732">Signal</keyword>
<dbReference type="GO" id="GO:1904680">
    <property type="term" value="F:peptide transmembrane transporter activity"/>
    <property type="evidence" value="ECO:0007669"/>
    <property type="project" value="TreeGrafter"/>
</dbReference>
<evidence type="ECO:0000313" key="6">
    <source>
        <dbReference type="Proteomes" id="UP000196084"/>
    </source>
</evidence>
<dbReference type="Gene3D" id="3.40.190.10">
    <property type="entry name" value="Periplasmic binding protein-like II"/>
    <property type="match status" value="1"/>
</dbReference>
<dbReference type="PANTHER" id="PTHR30290:SF9">
    <property type="entry name" value="OLIGOPEPTIDE-BINDING PROTEIN APPA"/>
    <property type="match status" value="1"/>
</dbReference>
<keyword evidence="6" id="KW-1185">Reference proteome</keyword>
<proteinExistence type="inferred from homology"/>
<dbReference type="EMBL" id="MWPH01000001">
    <property type="protein sequence ID" value="OVE85439.1"/>
    <property type="molecule type" value="Genomic_DNA"/>
</dbReference>
<comment type="similarity">
    <text evidence="1">Belongs to the bacterial solute-binding protein 5 family.</text>
</comment>
<evidence type="ECO:0000256" key="1">
    <source>
        <dbReference type="ARBA" id="ARBA00005695"/>
    </source>
</evidence>
<dbReference type="InterPro" id="IPR000914">
    <property type="entry name" value="SBP_5_dom"/>
</dbReference>
<evidence type="ECO:0000256" key="3">
    <source>
        <dbReference type="ARBA" id="ARBA00022729"/>
    </source>
</evidence>
<gene>
    <name evidence="5" type="ORF">B2G88_01005</name>
</gene>
<organism evidence="5 6">
    <name type="scientific">Natronolimnobius baerhuensis</name>
    <dbReference type="NCBI Taxonomy" id="253108"/>
    <lineage>
        <taxon>Archaea</taxon>
        <taxon>Methanobacteriati</taxon>
        <taxon>Methanobacteriota</taxon>
        <taxon>Stenosarchaea group</taxon>
        <taxon>Halobacteria</taxon>
        <taxon>Halobacteriales</taxon>
        <taxon>Natrialbaceae</taxon>
        <taxon>Natronolimnobius</taxon>
    </lineage>
</organism>
<dbReference type="Gene3D" id="3.10.105.10">
    <property type="entry name" value="Dipeptide-binding Protein, Domain 3"/>
    <property type="match status" value="1"/>
</dbReference>
<dbReference type="SUPFAM" id="SSF53850">
    <property type="entry name" value="Periplasmic binding protein-like II"/>
    <property type="match status" value="1"/>
</dbReference>
<protein>
    <recommendedName>
        <fullName evidence="4">Solute-binding protein family 5 domain-containing protein</fullName>
    </recommendedName>
</protein>
<dbReference type="Gene3D" id="3.90.76.10">
    <property type="entry name" value="Dipeptide-binding Protein, Domain 1"/>
    <property type="match status" value="1"/>
</dbReference>